<dbReference type="WBParaSite" id="TMUE_2000008485.1">
    <property type="protein sequence ID" value="TMUE_2000008485.1"/>
    <property type="gene ID" value="WBGene00293271"/>
</dbReference>
<dbReference type="GO" id="GO:0000445">
    <property type="term" value="C:THO complex part of transcription export complex"/>
    <property type="evidence" value="ECO:0007669"/>
    <property type="project" value="InterPro"/>
</dbReference>
<evidence type="ECO:0000313" key="4">
    <source>
        <dbReference type="Proteomes" id="UP000046395"/>
    </source>
</evidence>
<organism evidence="4 5">
    <name type="scientific">Trichuris muris</name>
    <name type="common">Mouse whipworm</name>
    <dbReference type="NCBI Taxonomy" id="70415"/>
    <lineage>
        <taxon>Eukaryota</taxon>
        <taxon>Metazoa</taxon>
        <taxon>Ecdysozoa</taxon>
        <taxon>Nematoda</taxon>
        <taxon>Enoplea</taxon>
        <taxon>Dorylaimia</taxon>
        <taxon>Trichinellida</taxon>
        <taxon>Trichuridae</taxon>
        <taxon>Trichuris</taxon>
    </lineage>
</organism>
<keyword evidence="2" id="KW-0539">Nucleus</keyword>
<proteinExistence type="predicted"/>
<dbReference type="InterPro" id="IPR008501">
    <property type="entry name" value="THOC7/Mft1"/>
</dbReference>
<dbReference type="Proteomes" id="UP000046395">
    <property type="component" value="Unassembled WGS sequence"/>
</dbReference>
<reference evidence="5" key="1">
    <citation type="submission" date="2019-12" db="UniProtKB">
        <authorList>
            <consortium name="WormBaseParasite"/>
        </authorList>
    </citation>
    <scope>IDENTIFICATION</scope>
</reference>
<keyword evidence="3" id="KW-0175">Coiled coil</keyword>
<sequence length="217" mass="25442">MPRTVLDFLGSFVRRCIVPLVTSAADRWSALLNCLRELRCLIRSMDAAARRKVDVDLEGDEKRLISLNKMFQTWLKEPSKEGLRLLKIQLLQCKNGMLRATLMSRAIQERTDALAKESESFSEDMAGREQLLQQRLQEMNEARRQRNNKREYDLIAGMIRKYPDQSTAKRKSDQLRTEIEEVKKANLALKSQLEMRKKHMHVIAMSLREFKRSFDQK</sequence>
<evidence type="ECO:0000313" key="5">
    <source>
        <dbReference type="WBParaSite" id="TMUE_2000008485.1"/>
    </source>
</evidence>
<comment type="subcellular location">
    <subcellularLocation>
        <location evidence="1">Nucleus</location>
    </subcellularLocation>
</comment>
<keyword evidence="4" id="KW-1185">Reference proteome</keyword>
<evidence type="ECO:0000256" key="3">
    <source>
        <dbReference type="SAM" id="Coils"/>
    </source>
</evidence>
<accession>A0A5S6QMN5</accession>
<dbReference type="Pfam" id="PF05615">
    <property type="entry name" value="THOC7"/>
    <property type="match status" value="1"/>
</dbReference>
<dbReference type="AlphaFoldDB" id="A0A5S6QMN5"/>
<evidence type="ECO:0000256" key="2">
    <source>
        <dbReference type="ARBA" id="ARBA00023242"/>
    </source>
</evidence>
<protein>
    <submittedName>
        <fullName evidence="5">Uncharacterized protein</fullName>
    </submittedName>
</protein>
<dbReference type="STRING" id="70415.A0A5S6QMN5"/>
<evidence type="ECO:0000256" key="1">
    <source>
        <dbReference type="ARBA" id="ARBA00004123"/>
    </source>
</evidence>
<feature type="coiled-coil region" evidence="3">
    <location>
        <begin position="128"/>
        <end position="192"/>
    </location>
</feature>
<name>A0A5S6QMN5_TRIMR</name>
<dbReference type="GO" id="GO:0006397">
    <property type="term" value="P:mRNA processing"/>
    <property type="evidence" value="ECO:0007669"/>
    <property type="project" value="InterPro"/>
</dbReference>